<name>A0A1Y2B713_9FUNG</name>
<evidence type="ECO:0000313" key="7">
    <source>
        <dbReference type="Proteomes" id="UP000193920"/>
    </source>
</evidence>
<accession>A0A1Y2B713</accession>
<dbReference type="InterPro" id="IPR008978">
    <property type="entry name" value="HSP20-like_chaperone"/>
</dbReference>
<dbReference type="AlphaFoldDB" id="A0A1Y2B713"/>
<dbReference type="PROSITE" id="PS01031">
    <property type="entry name" value="SHSP"/>
    <property type="match status" value="1"/>
</dbReference>
<dbReference type="CDD" id="cd06464">
    <property type="entry name" value="ACD_sHsps-like"/>
    <property type="match status" value="1"/>
</dbReference>
<evidence type="ECO:0000256" key="3">
    <source>
        <dbReference type="RuleBase" id="RU003616"/>
    </source>
</evidence>
<dbReference type="EMBL" id="MCOG01000173">
    <property type="protein sequence ID" value="ORY30633.1"/>
    <property type="molecule type" value="Genomic_DNA"/>
</dbReference>
<evidence type="ECO:0000256" key="1">
    <source>
        <dbReference type="ARBA" id="ARBA00023016"/>
    </source>
</evidence>
<feature type="region of interest" description="Disordered" evidence="4">
    <location>
        <begin position="107"/>
        <end position="148"/>
    </location>
</feature>
<proteinExistence type="inferred from homology"/>
<sequence length="208" mass="24319">MNQKNQLSHKNKNSFFDDDFDHEFFNHPLISFPSIYPYYPIDPFHSIPNQISKAFDSDVFKSVDFSPKINLSEDENNYYIHADLPGMTKDQVKMELSDDNHVLTISGERESILDNSDNNYNTDNTKKDNEKKSPKQENSNQEKTEDENNIKKYTKIECSYGKFSRSFTLPENTDINKIQAKMENGVLEVHLPKLEPTKQEQRKTIQIQ</sequence>
<dbReference type="OrthoDB" id="5511210at2759"/>
<gene>
    <name evidence="6" type="ORF">LY90DRAFT_460581</name>
</gene>
<evidence type="ECO:0000313" key="6">
    <source>
        <dbReference type="EMBL" id="ORY30633.1"/>
    </source>
</evidence>
<dbReference type="Gene3D" id="2.60.40.790">
    <property type="match status" value="1"/>
</dbReference>
<feature type="compositionally biased region" description="Low complexity" evidence="4">
    <location>
        <begin position="114"/>
        <end position="123"/>
    </location>
</feature>
<comment type="caution">
    <text evidence="6">The sequence shown here is derived from an EMBL/GenBank/DDBJ whole genome shotgun (WGS) entry which is preliminary data.</text>
</comment>
<dbReference type="SUPFAM" id="SSF49764">
    <property type="entry name" value="HSP20-like chaperones"/>
    <property type="match status" value="1"/>
</dbReference>
<reference evidence="6 7" key="1">
    <citation type="submission" date="2016-08" db="EMBL/GenBank/DDBJ databases">
        <title>A Parts List for Fungal Cellulosomes Revealed by Comparative Genomics.</title>
        <authorList>
            <consortium name="DOE Joint Genome Institute"/>
            <person name="Haitjema C.H."/>
            <person name="Gilmore S.P."/>
            <person name="Henske J.K."/>
            <person name="Solomon K.V."/>
            <person name="De Groot R."/>
            <person name="Kuo A."/>
            <person name="Mondo S.J."/>
            <person name="Salamov A.A."/>
            <person name="Labutti K."/>
            <person name="Zhao Z."/>
            <person name="Chiniquy J."/>
            <person name="Barry K."/>
            <person name="Brewer H.M."/>
            <person name="Purvine S.O."/>
            <person name="Wright A.T."/>
            <person name="Boxma B."/>
            <person name="Van Alen T."/>
            <person name="Hackstein J.H."/>
            <person name="Baker S.E."/>
            <person name="Grigoriev I.V."/>
            <person name="O'Malley M.A."/>
        </authorList>
    </citation>
    <scope>NUCLEOTIDE SEQUENCE [LARGE SCALE GENOMIC DNA]</scope>
    <source>
        <strain evidence="6 7">G1</strain>
    </source>
</reference>
<evidence type="ECO:0000259" key="5">
    <source>
        <dbReference type="PROSITE" id="PS01031"/>
    </source>
</evidence>
<dbReference type="Proteomes" id="UP000193920">
    <property type="component" value="Unassembled WGS sequence"/>
</dbReference>
<dbReference type="InterPro" id="IPR002068">
    <property type="entry name" value="A-crystallin/Hsp20_dom"/>
</dbReference>
<evidence type="ECO:0000256" key="2">
    <source>
        <dbReference type="PROSITE-ProRule" id="PRU00285"/>
    </source>
</evidence>
<feature type="compositionally biased region" description="Basic and acidic residues" evidence="4">
    <location>
        <begin position="124"/>
        <end position="148"/>
    </location>
</feature>
<organism evidence="6 7">
    <name type="scientific">Neocallimastix californiae</name>
    <dbReference type="NCBI Taxonomy" id="1754190"/>
    <lineage>
        <taxon>Eukaryota</taxon>
        <taxon>Fungi</taxon>
        <taxon>Fungi incertae sedis</taxon>
        <taxon>Chytridiomycota</taxon>
        <taxon>Chytridiomycota incertae sedis</taxon>
        <taxon>Neocallimastigomycetes</taxon>
        <taxon>Neocallimastigales</taxon>
        <taxon>Neocallimastigaceae</taxon>
        <taxon>Neocallimastix</taxon>
    </lineage>
</organism>
<keyword evidence="7" id="KW-1185">Reference proteome</keyword>
<dbReference type="Pfam" id="PF00011">
    <property type="entry name" value="HSP20"/>
    <property type="match status" value="2"/>
</dbReference>
<feature type="domain" description="SHSP" evidence="5">
    <location>
        <begin position="60"/>
        <end position="208"/>
    </location>
</feature>
<protein>
    <submittedName>
        <fullName evidence="6">HSP20-like chaperone</fullName>
    </submittedName>
</protein>
<dbReference type="PANTHER" id="PTHR11527">
    <property type="entry name" value="HEAT-SHOCK PROTEIN 20 FAMILY MEMBER"/>
    <property type="match status" value="1"/>
</dbReference>
<comment type="similarity">
    <text evidence="2 3">Belongs to the small heat shock protein (HSP20) family.</text>
</comment>
<dbReference type="InterPro" id="IPR031107">
    <property type="entry name" value="Small_HSP"/>
</dbReference>
<keyword evidence="1" id="KW-0346">Stress response</keyword>
<evidence type="ECO:0000256" key="4">
    <source>
        <dbReference type="SAM" id="MobiDB-lite"/>
    </source>
</evidence>